<dbReference type="Gene3D" id="3.40.50.720">
    <property type="entry name" value="NAD(P)-binding Rossmann-like Domain"/>
    <property type="match status" value="1"/>
</dbReference>
<dbReference type="GO" id="GO:0016491">
    <property type="term" value="F:oxidoreductase activity"/>
    <property type="evidence" value="ECO:0007669"/>
    <property type="project" value="UniProtKB-KW"/>
</dbReference>
<dbReference type="SMART" id="SM00822">
    <property type="entry name" value="PKS_KR"/>
    <property type="match status" value="1"/>
</dbReference>
<organism evidence="5 6">
    <name type="scientific">Nocardia nova SH22a</name>
    <dbReference type="NCBI Taxonomy" id="1415166"/>
    <lineage>
        <taxon>Bacteria</taxon>
        <taxon>Bacillati</taxon>
        <taxon>Actinomycetota</taxon>
        <taxon>Actinomycetes</taxon>
        <taxon>Mycobacteriales</taxon>
        <taxon>Nocardiaceae</taxon>
        <taxon>Nocardia</taxon>
    </lineage>
</organism>
<keyword evidence="6" id="KW-1185">Reference proteome</keyword>
<evidence type="ECO:0000256" key="1">
    <source>
        <dbReference type="ARBA" id="ARBA00006484"/>
    </source>
</evidence>
<reference evidence="5 6" key="1">
    <citation type="journal article" date="2014" name="Appl. Environ. Microbiol.">
        <title>Insights into the Microbial Degradation of Rubber and Gutta-Percha by Analysis of the Complete Genome of Nocardia nova SH22a.</title>
        <authorList>
            <person name="Luo Q."/>
            <person name="Hiessl S."/>
            <person name="Poehlein A."/>
            <person name="Daniel R."/>
            <person name="Steinbuchel A."/>
        </authorList>
    </citation>
    <scope>NUCLEOTIDE SEQUENCE [LARGE SCALE GENOMIC DNA]</scope>
    <source>
        <strain evidence="5">SH22a</strain>
    </source>
</reference>
<dbReference type="PRINTS" id="PR00081">
    <property type="entry name" value="GDHRDH"/>
</dbReference>
<sequence>MITLSGRTAFITGGARGIGFGIASALAGRGVSVAIADVDQDALDHAQKELAQTTDVRAYRLDVRDRDAYAEIADAVEDALGPVTVVVNNAGVLDSISPAQMDHTMWDYVMGVNAGGVYNGIQAFVPRMIRRGDTGHVVNTSSVSGLYVGGPGLLYRSGFLYHASKFAVVGLSDSLRLELAHHGIGVSVLCPGPVATGIVENTRRRRPDNAPTHSSKITSILETAHEALNDEGLPPSVVGEMVTDAIVHDRPYILTESVSAGPIRDRADALLAAVPTLPFTPEEDR</sequence>
<dbReference type="KEGG" id="nno:NONO_c50490"/>
<evidence type="ECO:0000259" key="4">
    <source>
        <dbReference type="SMART" id="SM00822"/>
    </source>
</evidence>
<evidence type="ECO:0000313" key="5">
    <source>
        <dbReference type="EMBL" id="AHH19833.1"/>
    </source>
</evidence>
<dbReference type="PANTHER" id="PTHR43391:SF82">
    <property type="entry name" value="OXIDOREDUCTASE SADH-RELATED"/>
    <property type="match status" value="1"/>
</dbReference>
<dbReference type="RefSeq" id="WP_025351221.1">
    <property type="nucleotide sequence ID" value="NZ_CP006850.1"/>
</dbReference>
<dbReference type="InterPro" id="IPR057326">
    <property type="entry name" value="KR_dom"/>
</dbReference>
<proteinExistence type="inferred from homology"/>
<dbReference type="FunFam" id="3.40.50.720:FF:000084">
    <property type="entry name" value="Short-chain dehydrogenase reductase"/>
    <property type="match status" value="1"/>
</dbReference>
<dbReference type="PATRIC" id="fig|1415166.3.peg.5206"/>
<dbReference type="InterPro" id="IPR002347">
    <property type="entry name" value="SDR_fam"/>
</dbReference>
<keyword evidence="2" id="KW-0560">Oxidoreductase</keyword>
<dbReference type="Pfam" id="PF00106">
    <property type="entry name" value="adh_short"/>
    <property type="match status" value="1"/>
</dbReference>
<dbReference type="SUPFAM" id="SSF51735">
    <property type="entry name" value="NAD(P)-binding Rossmann-fold domains"/>
    <property type="match status" value="1"/>
</dbReference>
<accession>W5TLJ9</accession>
<protein>
    <submittedName>
        <fullName evidence="5">Putative oxidoreductase, SDR-family</fullName>
    </submittedName>
</protein>
<dbReference type="InterPro" id="IPR036291">
    <property type="entry name" value="NAD(P)-bd_dom_sf"/>
</dbReference>
<dbReference type="CDD" id="cd05233">
    <property type="entry name" value="SDR_c"/>
    <property type="match status" value="1"/>
</dbReference>
<name>W5TLJ9_9NOCA</name>
<dbReference type="Proteomes" id="UP000019150">
    <property type="component" value="Chromosome"/>
</dbReference>
<gene>
    <name evidence="5" type="ORF">NONO_c50490</name>
</gene>
<evidence type="ECO:0000256" key="2">
    <source>
        <dbReference type="ARBA" id="ARBA00023002"/>
    </source>
</evidence>
<comment type="similarity">
    <text evidence="1 3">Belongs to the short-chain dehydrogenases/reductases (SDR) family.</text>
</comment>
<dbReference type="PANTHER" id="PTHR43391">
    <property type="entry name" value="RETINOL DEHYDROGENASE-RELATED"/>
    <property type="match status" value="1"/>
</dbReference>
<evidence type="ECO:0000256" key="3">
    <source>
        <dbReference type="RuleBase" id="RU000363"/>
    </source>
</evidence>
<dbReference type="PRINTS" id="PR00080">
    <property type="entry name" value="SDRFAMILY"/>
</dbReference>
<evidence type="ECO:0000313" key="6">
    <source>
        <dbReference type="Proteomes" id="UP000019150"/>
    </source>
</evidence>
<dbReference type="OrthoDB" id="210852at2"/>
<dbReference type="HOGENOM" id="CLU_010194_2_1_11"/>
<dbReference type="AlphaFoldDB" id="W5TLJ9"/>
<dbReference type="eggNOG" id="COG4221">
    <property type="taxonomic scope" value="Bacteria"/>
</dbReference>
<feature type="domain" description="Ketoreductase" evidence="4">
    <location>
        <begin position="7"/>
        <end position="197"/>
    </location>
</feature>
<dbReference type="EMBL" id="CP006850">
    <property type="protein sequence ID" value="AHH19833.1"/>
    <property type="molecule type" value="Genomic_DNA"/>
</dbReference>
<dbReference type="STRING" id="1415166.NONO_c50490"/>